<evidence type="ECO:0000313" key="1">
    <source>
        <dbReference type="EMBL" id="ANE52587.1"/>
    </source>
</evidence>
<dbReference type="Proteomes" id="UP000077177">
    <property type="component" value="Chromosome"/>
</dbReference>
<dbReference type="KEGG" id="fla:SY85_20985"/>
<name>A0A172U0R5_9BACT</name>
<sequence>MFGNMFGMNKDNAQGQVNELTERLKSEAGLTDEQAQKVLETLKGFIVEKYPMLQGAVSSLLGK</sequence>
<keyword evidence="2" id="KW-1185">Reference proteome</keyword>
<protein>
    <submittedName>
        <fullName evidence="1">Uncharacterized protein</fullName>
    </submittedName>
</protein>
<reference evidence="2" key="1">
    <citation type="submission" date="2015-01" db="EMBL/GenBank/DDBJ databases">
        <title>Flavisolibacter sp./LCS9/ whole genome sequencing.</title>
        <authorList>
            <person name="Kim M.K."/>
            <person name="Srinivasan S."/>
            <person name="Lee J.-J."/>
        </authorList>
    </citation>
    <scope>NUCLEOTIDE SEQUENCE [LARGE SCALE GENOMIC DNA]</scope>
    <source>
        <strain evidence="2">LCS9</strain>
    </source>
</reference>
<gene>
    <name evidence="1" type="ORF">SY85_20985</name>
</gene>
<reference evidence="1 2" key="2">
    <citation type="journal article" date="2016" name="Int. J. Syst. Evol. Microbiol.">
        <title>Flavisolibacter tropicus sp. nov., isolated from tropical soil.</title>
        <authorList>
            <person name="Lee J.J."/>
            <person name="Kang M.S."/>
            <person name="Kim G.S."/>
            <person name="Lee C.S."/>
            <person name="Lim S."/>
            <person name="Lee J."/>
            <person name="Roh S.H."/>
            <person name="Kang H."/>
            <person name="Ha J.M."/>
            <person name="Bae S."/>
            <person name="Jung H.Y."/>
            <person name="Kim M.K."/>
        </authorList>
    </citation>
    <scope>NUCLEOTIDE SEQUENCE [LARGE SCALE GENOMIC DNA]</scope>
    <source>
        <strain evidence="1 2">LCS9</strain>
    </source>
</reference>
<dbReference type="RefSeq" id="WP_066407319.1">
    <property type="nucleotide sequence ID" value="NZ_CP011390.1"/>
</dbReference>
<dbReference type="AlphaFoldDB" id="A0A172U0R5"/>
<evidence type="ECO:0000313" key="2">
    <source>
        <dbReference type="Proteomes" id="UP000077177"/>
    </source>
</evidence>
<proteinExistence type="predicted"/>
<organism evidence="1 2">
    <name type="scientific">Flavisolibacter tropicus</name>
    <dbReference type="NCBI Taxonomy" id="1492898"/>
    <lineage>
        <taxon>Bacteria</taxon>
        <taxon>Pseudomonadati</taxon>
        <taxon>Bacteroidota</taxon>
        <taxon>Chitinophagia</taxon>
        <taxon>Chitinophagales</taxon>
        <taxon>Chitinophagaceae</taxon>
        <taxon>Flavisolibacter</taxon>
    </lineage>
</organism>
<dbReference type="OrthoDB" id="1454374at2"/>
<accession>A0A172U0R5</accession>
<dbReference type="EMBL" id="CP011390">
    <property type="protein sequence ID" value="ANE52587.1"/>
    <property type="molecule type" value="Genomic_DNA"/>
</dbReference>